<reference evidence="1" key="1">
    <citation type="submission" date="2023-11" db="EMBL/GenBank/DDBJ databases">
        <title>Gracilibacillus pellucida a moderately halophilic bacterium isolated from saline soil in Xinjiang province.</title>
        <authorList>
            <person name="Zhang Z."/>
            <person name="Tan F."/>
            <person name="Wang Y."/>
            <person name="Xia M."/>
        </authorList>
    </citation>
    <scope>NUCLEOTIDE SEQUENCE</scope>
    <source>
        <strain evidence="1">S3-1-1</strain>
    </source>
</reference>
<accession>A0ACC6M4W5</accession>
<protein>
    <submittedName>
        <fullName evidence="1">Uncharacterized protein</fullName>
    </submittedName>
</protein>
<dbReference type="Proteomes" id="UP001277972">
    <property type="component" value="Unassembled WGS sequence"/>
</dbReference>
<name>A0ACC6M4W5_9BACI</name>
<evidence type="ECO:0000313" key="1">
    <source>
        <dbReference type="EMBL" id="MDX8045946.1"/>
    </source>
</evidence>
<gene>
    <name evidence="1" type="ORF">SH601_08060</name>
</gene>
<comment type="caution">
    <text evidence="1">The sequence shown here is derived from an EMBL/GenBank/DDBJ whole genome shotgun (WGS) entry which is preliminary data.</text>
</comment>
<organism evidence="1 2">
    <name type="scientific">Gracilibacillus pellucidus</name>
    <dbReference type="NCBI Taxonomy" id="3095368"/>
    <lineage>
        <taxon>Bacteria</taxon>
        <taxon>Bacillati</taxon>
        <taxon>Bacillota</taxon>
        <taxon>Bacilli</taxon>
        <taxon>Bacillales</taxon>
        <taxon>Bacillaceae</taxon>
        <taxon>Gracilibacillus</taxon>
    </lineage>
</organism>
<proteinExistence type="predicted"/>
<dbReference type="EMBL" id="JAWZSR010000004">
    <property type="protein sequence ID" value="MDX8045946.1"/>
    <property type="molecule type" value="Genomic_DNA"/>
</dbReference>
<keyword evidence="2" id="KW-1185">Reference proteome</keyword>
<sequence>MDNLFSFIVPIIAIVVWFLGLTKSKEEQDKQQTPPRPKQAPQQTHTQTENQTTEVAEDPVPNYQSSTTTAPSMEQTFTQQKEKQMKKLKDKIKLAEDIRSGTKSPGIGQFDGIKDGVPKRRQSTVTDKDITLSVESNLNSKGIAQGIIMAEVLGPPRAYQKRKYSHRYR</sequence>
<evidence type="ECO:0000313" key="2">
    <source>
        <dbReference type="Proteomes" id="UP001277972"/>
    </source>
</evidence>